<reference evidence="3" key="1">
    <citation type="submission" date="2020-01" db="EMBL/GenBank/DDBJ databases">
        <authorList>
            <consortium name="DOE Joint Genome Institute"/>
            <person name="Haridas S."/>
            <person name="Albert R."/>
            <person name="Binder M."/>
            <person name="Bloem J."/>
            <person name="Labutti K."/>
            <person name="Salamov A."/>
            <person name="Andreopoulos B."/>
            <person name="Baker S.E."/>
            <person name="Barry K."/>
            <person name="Bills G."/>
            <person name="Bluhm B.H."/>
            <person name="Cannon C."/>
            <person name="Castanera R."/>
            <person name="Culley D.E."/>
            <person name="Daum C."/>
            <person name="Ezra D."/>
            <person name="Gonzalez J.B."/>
            <person name="Henrissat B."/>
            <person name="Kuo A."/>
            <person name="Liang C."/>
            <person name="Lipzen A."/>
            <person name="Lutzoni F."/>
            <person name="Magnuson J."/>
            <person name="Mondo S."/>
            <person name="Nolan M."/>
            <person name="Ohm R."/>
            <person name="Pangilinan J."/>
            <person name="Park H.-J."/>
            <person name="Ramirez L."/>
            <person name="Alfaro M."/>
            <person name="Sun H."/>
            <person name="Tritt A."/>
            <person name="Yoshinaga Y."/>
            <person name="Zwiers L.-H."/>
            <person name="Turgeon B.G."/>
            <person name="Goodwin S.B."/>
            <person name="Spatafora J.W."/>
            <person name="Crous P.W."/>
            <person name="Grigoriev I.V."/>
        </authorList>
    </citation>
    <scope>NUCLEOTIDE SEQUENCE</scope>
    <source>
        <strain evidence="3">CBS 342.82</strain>
    </source>
</reference>
<evidence type="ECO:0000313" key="2">
    <source>
        <dbReference type="Proteomes" id="UP000504637"/>
    </source>
</evidence>
<dbReference type="Proteomes" id="UP000504637">
    <property type="component" value="Unplaced"/>
</dbReference>
<dbReference type="GeneID" id="54356821"/>
<reference evidence="3" key="2">
    <citation type="submission" date="2020-04" db="EMBL/GenBank/DDBJ databases">
        <authorList>
            <consortium name="NCBI Genome Project"/>
        </authorList>
    </citation>
    <scope>NUCLEOTIDE SEQUENCE</scope>
    <source>
        <strain evidence="3">CBS 342.82</strain>
    </source>
</reference>
<name>A0A6J3LQZ0_9PEZI</name>
<protein>
    <submittedName>
        <fullName evidence="3">Uncharacterized protein</fullName>
    </submittedName>
</protein>
<dbReference type="AlphaFoldDB" id="A0A6J3LQZ0"/>
<proteinExistence type="predicted"/>
<reference evidence="3" key="3">
    <citation type="submission" date="2025-08" db="UniProtKB">
        <authorList>
            <consortium name="RefSeq"/>
        </authorList>
    </citation>
    <scope>IDENTIFICATION</scope>
    <source>
        <strain evidence="3">CBS 342.82</strain>
    </source>
</reference>
<feature type="region of interest" description="Disordered" evidence="1">
    <location>
        <begin position="42"/>
        <end position="68"/>
    </location>
</feature>
<evidence type="ECO:0000313" key="3">
    <source>
        <dbReference type="RefSeq" id="XP_033455291.1"/>
    </source>
</evidence>
<organism evidence="3">
    <name type="scientific">Dissoconium aciculare CBS 342.82</name>
    <dbReference type="NCBI Taxonomy" id="1314786"/>
    <lineage>
        <taxon>Eukaryota</taxon>
        <taxon>Fungi</taxon>
        <taxon>Dikarya</taxon>
        <taxon>Ascomycota</taxon>
        <taxon>Pezizomycotina</taxon>
        <taxon>Dothideomycetes</taxon>
        <taxon>Dothideomycetidae</taxon>
        <taxon>Mycosphaerellales</taxon>
        <taxon>Dissoconiaceae</taxon>
        <taxon>Dissoconium</taxon>
    </lineage>
</organism>
<dbReference type="RefSeq" id="XP_033455291.1">
    <property type="nucleotide sequence ID" value="XM_033599022.1"/>
</dbReference>
<sequence length="134" mass="14959">MRAWVVTKASPSSSDNLSLLSTLWYSLFPLFCLQQREHVESASAPQSAPATQVPHRPETLPHTPQHRHIPQALRRPICDVIAVSVSSCPRASRLLLHDKNRSSLSSWIASQIIFAIQSMLCPRPTENAITIHHP</sequence>
<gene>
    <name evidence="3" type="ORF">K489DRAFT_128034</name>
</gene>
<keyword evidence="2" id="KW-1185">Reference proteome</keyword>
<accession>A0A6J3LQZ0</accession>
<evidence type="ECO:0000256" key="1">
    <source>
        <dbReference type="SAM" id="MobiDB-lite"/>
    </source>
</evidence>